<protein>
    <submittedName>
        <fullName evidence="2">Cupin domain-containing protein</fullName>
    </submittedName>
</protein>
<name>A0ABP9E0A1_9PSEU</name>
<organism evidence="2 3">
    <name type="scientific">Actinomycetospora straminea</name>
    <dbReference type="NCBI Taxonomy" id="663607"/>
    <lineage>
        <taxon>Bacteria</taxon>
        <taxon>Bacillati</taxon>
        <taxon>Actinomycetota</taxon>
        <taxon>Actinomycetes</taxon>
        <taxon>Pseudonocardiales</taxon>
        <taxon>Pseudonocardiaceae</taxon>
        <taxon>Actinomycetospora</taxon>
    </lineage>
</organism>
<evidence type="ECO:0000313" key="2">
    <source>
        <dbReference type="EMBL" id="GAA4865655.1"/>
    </source>
</evidence>
<dbReference type="Gene3D" id="2.60.120.10">
    <property type="entry name" value="Jelly Rolls"/>
    <property type="match status" value="1"/>
</dbReference>
<dbReference type="InterPro" id="IPR014710">
    <property type="entry name" value="RmlC-like_jellyroll"/>
</dbReference>
<dbReference type="RefSeq" id="WP_274229824.1">
    <property type="nucleotide sequence ID" value="NZ_BAABHQ010000002.1"/>
</dbReference>
<feature type="domain" description="Cupin type-2" evidence="1">
    <location>
        <begin position="36"/>
        <end position="90"/>
    </location>
</feature>
<dbReference type="Pfam" id="PF07883">
    <property type="entry name" value="Cupin_2"/>
    <property type="match status" value="1"/>
</dbReference>
<gene>
    <name evidence="2" type="ORF">GCM10023203_12200</name>
</gene>
<evidence type="ECO:0000259" key="1">
    <source>
        <dbReference type="Pfam" id="PF07883"/>
    </source>
</evidence>
<dbReference type="Proteomes" id="UP001500457">
    <property type="component" value="Unassembled WGS sequence"/>
</dbReference>
<sequence>MPVLRPADAVRHEAHGAAFHALVAPSRGSAELCAWRLEVPAGQVGAPHRPSREEVLLVLDGDLHVTLDGVATPVVAGDVVLVPTGAELRVDGGGAPASVWVTTSPGLEAELADGSRLVPPWAR</sequence>
<keyword evidence="3" id="KW-1185">Reference proteome</keyword>
<proteinExistence type="predicted"/>
<dbReference type="InterPro" id="IPR011051">
    <property type="entry name" value="RmlC_Cupin_sf"/>
</dbReference>
<comment type="caution">
    <text evidence="2">The sequence shown here is derived from an EMBL/GenBank/DDBJ whole genome shotgun (WGS) entry which is preliminary data.</text>
</comment>
<accession>A0ABP9E0A1</accession>
<dbReference type="EMBL" id="BAABHQ010000002">
    <property type="protein sequence ID" value="GAA4865655.1"/>
    <property type="molecule type" value="Genomic_DNA"/>
</dbReference>
<dbReference type="SUPFAM" id="SSF51182">
    <property type="entry name" value="RmlC-like cupins"/>
    <property type="match status" value="1"/>
</dbReference>
<evidence type="ECO:0000313" key="3">
    <source>
        <dbReference type="Proteomes" id="UP001500457"/>
    </source>
</evidence>
<dbReference type="InterPro" id="IPR013096">
    <property type="entry name" value="Cupin_2"/>
</dbReference>
<reference evidence="3" key="1">
    <citation type="journal article" date="2019" name="Int. J. Syst. Evol. Microbiol.">
        <title>The Global Catalogue of Microorganisms (GCM) 10K type strain sequencing project: providing services to taxonomists for standard genome sequencing and annotation.</title>
        <authorList>
            <consortium name="The Broad Institute Genomics Platform"/>
            <consortium name="The Broad Institute Genome Sequencing Center for Infectious Disease"/>
            <person name="Wu L."/>
            <person name="Ma J."/>
        </authorList>
    </citation>
    <scope>NUCLEOTIDE SEQUENCE [LARGE SCALE GENOMIC DNA]</scope>
    <source>
        <strain evidence="3">JCM 17983</strain>
    </source>
</reference>